<feature type="transmembrane region" description="Helical" evidence="7">
    <location>
        <begin position="33"/>
        <end position="52"/>
    </location>
</feature>
<dbReference type="PANTHER" id="PTHR30151:SF20">
    <property type="entry name" value="ABC TRANSPORTER PERMEASE PROTEIN HI_0355-RELATED"/>
    <property type="match status" value="1"/>
</dbReference>
<comment type="subcellular location">
    <subcellularLocation>
        <location evidence="1 7">Cell membrane</location>
        <topology evidence="1 7">Multi-pass membrane protein</topology>
    </subcellularLocation>
</comment>
<proteinExistence type="inferred from homology"/>
<evidence type="ECO:0000256" key="7">
    <source>
        <dbReference type="RuleBase" id="RU363032"/>
    </source>
</evidence>
<keyword evidence="5 7" id="KW-1133">Transmembrane helix</keyword>
<protein>
    <submittedName>
        <fullName evidence="9">ABC transporter permease</fullName>
    </submittedName>
</protein>
<sequence length="258" mass="27016">MARLKAGLPAWLAVIGMFVVWEGAVRVFGIREFLLPAPSAIFVATVGAWPNVLRHTMATLGTVMLGFAASVVISLPLAMLIASSRAISAAIYPLLVVTQSIPKVALAPILIVALGANELPRVIVTFLVAFFPLVVSSVAGLLATPPELVELGRACRAGRVQELLRIRLPFAVPFVFGGLKVAAALSVVGAVVAEFVGADAGLGYLIQTSMAFFRTPLAYGAVVILALMGILIFQAVTLIERILFPWSSGSEQSAPPSA</sequence>
<dbReference type="Pfam" id="PF00528">
    <property type="entry name" value="BPD_transp_1"/>
    <property type="match status" value="1"/>
</dbReference>
<organism evidence="9 10">
    <name type="scientific">Neoroseomonas lacus</name>
    <dbReference type="NCBI Taxonomy" id="287609"/>
    <lineage>
        <taxon>Bacteria</taxon>
        <taxon>Pseudomonadati</taxon>
        <taxon>Pseudomonadota</taxon>
        <taxon>Alphaproteobacteria</taxon>
        <taxon>Acetobacterales</taxon>
        <taxon>Acetobacteraceae</taxon>
        <taxon>Neoroseomonas</taxon>
    </lineage>
</organism>
<dbReference type="RefSeq" id="WP_188966516.1">
    <property type="nucleotide sequence ID" value="NZ_BMKW01000003.1"/>
</dbReference>
<gene>
    <name evidence="9" type="ORF">GCM10011320_16180</name>
</gene>
<dbReference type="EMBL" id="BMKW01000003">
    <property type="protein sequence ID" value="GGJ09901.1"/>
    <property type="molecule type" value="Genomic_DNA"/>
</dbReference>
<dbReference type="AlphaFoldDB" id="A0A917KDY5"/>
<feature type="domain" description="ABC transmembrane type-1" evidence="8">
    <location>
        <begin position="56"/>
        <end position="240"/>
    </location>
</feature>
<feature type="transmembrane region" description="Helical" evidence="7">
    <location>
        <begin position="122"/>
        <end position="143"/>
    </location>
</feature>
<dbReference type="Proteomes" id="UP000661507">
    <property type="component" value="Unassembled WGS sequence"/>
</dbReference>
<dbReference type="GO" id="GO:0005886">
    <property type="term" value="C:plasma membrane"/>
    <property type="evidence" value="ECO:0007669"/>
    <property type="project" value="UniProtKB-SubCell"/>
</dbReference>
<keyword evidence="3" id="KW-1003">Cell membrane</keyword>
<dbReference type="CDD" id="cd06261">
    <property type="entry name" value="TM_PBP2"/>
    <property type="match status" value="1"/>
</dbReference>
<feature type="transmembrane region" description="Helical" evidence="7">
    <location>
        <begin position="94"/>
        <end position="116"/>
    </location>
</feature>
<keyword evidence="10" id="KW-1185">Reference proteome</keyword>
<feature type="transmembrane region" description="Helical" evidence="7">
    <location>
        <begin position="217"/>
        <end position="239"/>
    </location>
</feature>
<dbReference type="PANTHER" id="PTHR30151">
    <property type="entry name" value="ALKANE SULFONATE ABC TRANSPORTER-RELATED, MEMBRANE SUBUNIT"/>
    <property type="match status" value="1"/>
</dbReference>
<evidence type="ECO:0000256" key="3">
    <source>
        <dbReference type="ARBA" id="ARBA00022475"/>
    </source>
</evidence>
<comment type="caution">
    <text evidence="9">The sequence shown here is derived from an EMBL/GenBank/DDBJ whole genome shotgun (WGS) entry which is preliminary data.</text>
</comment>
<dbReference type="InterPro" id="IPR000515">
    <property type="entry name" value="MetI-like"/>
</dbReference>
<evidence type="ECO:0000256" key="1">
    <source>
        <dbReference type="ARBA" id="ARBA00004651"/>
    </source>
</evidence>
<dbReference type="PROSITE" id="PS50928">
    <property type="entry name" value="ABC_TM1"/>
    <property type="match status" value="1"/>
</dbReference>
<evidence type="ECO:0000259" key="8">
    <source>
        <dbReference type="PROSITE" id="PS50928"/>
    </source>
</evidence>
<evidence type="ECO:0000313" key="9">
    <source>
        <dbReference type="EMBL" id="GGJ09901.1"/>
    </source>
</evidence>
<reference evidence="9" key="1">
    <citation type="journal article" date="2014" name="Int. J. Syst. Evol. Microbiol.">
        <title>Complete genome sequence of Corynebacterium casei LMG S-19264T (=DSM 44701T), isolated from a smear-ripened cheese.</title>
        <authorList>
            <consortium name="US DOE Joint Genome Institute (JGI-PGF)"/>
            <person name="Walter F."/>
            <person name="Albersmeier A."/>
            <person name="Kalinowski J."/>
            <person name="Ruckert C."/>
        </authorList>
    </citation>
    <scope>NUCLEOTIDE SEQUENCE</scope>
    <source>
        <strain evidence="9">CGMCC 1.3617</strain>
    </source>
</reference>
<feature type="transmembrane region" description="Helical" evidence="7">
    <location>
        <begin position="58"/>
        <end position="82"/>
    </location>
</feature>
<keyword evidence="4 7" id="KW-0812">Transmembrane</keyword>
<name>A0A917KDY5_9PROT</name>
<evidence type="ECO:0000256" key="5">
    <source>
        <dbReference type="ARBA" id="ARBA00022989"/>
    </source>
</evidence>
<dbReference type="GO" id="GO:0055085">
    <property type="term" value="P:transmembrane transport"/>
    <property type="evidence" value="ECO:0007669"/>
    <property type="project" value="InterPro"/>
</dbReference>
<evidence type="ECO:0000313" key="10">
    <source>
        <dbReference type="Proteomes" id="UP000661507"/>
    </source>
</evidence>
<accession>A0A917KDY5</accession>
<dbReference type="InterPro" id="IPR035906">
    <property type="entry name" value="MetI-like_sf"/>
</dbReference>
<feature type="transmembrane region" description="Helical" evidence="7">
    <location>
        <begin position="6"/>
        <end position="24"/>
    </location>
</feature>
<keyword evidence="6 7" id="KW-0472">Membrane</keyword>
<dbReference type="SUPFAM" id="SSF161098">
    <property type="entry name" value="MetI-like"/>
    <property type="match status" value="1"/>
</dbReference>
<reference evidence="9" key="2">
    <citation type="submission" date="2020-09" db="EMBL/GenBank/DDBJ databases">
        <authorList>
            <person name="Sun Q."/>
            <person name="Zhou Y."/>
        </authorList>
    </citation>
    <scope>NUCLEOTIDE SEQUENCE</scope>
    <source>
        <strain evidence="9">CGMCC 1.3617</strain>
    </source>
</reference>
<evidence type="ECO:0000256" key="4">
    <source>
        <dbReference type="ARBA" id="ARBA00022692"/>
    </source>
</evidence>
<evidence type="ECO:0000256" key="2">
    <source>
        <dbReference type="ARBA" id="ARBA00022448"/>
    </source>
</evidence>
<feature type="transmembrane region" description="Helical" evidence="7">
    <location>
        <begin position="164"/>
        <end position="197"/>
    </location>
</feature>
<comment type="similarity">
    <text evidence="7">Belongs to the binding-protein-dependent transport system permease family.</text>
</comment>
<keyword evidence="2 7" id="KW-0813">Transport</keyword>
<evidence type="ECO:0000256" key="6">
    <source>
        <dbReference type="ARBA" id="ARBA00023136"/>
    </source>
</evidence>
<dbReference type="Gene3D" id="1.10.3720.10">
    <property type="entry name" value="MetI-like"/>
    <property type="match status" value="1"/>
</dbReference>